<sequence>MTLHSSPAPARSDLAAGPDRTGHQHPDQPTNQPTDQPTGAARHPFLVHGALLTIGALLWAISIVLIGIDPPSGGTEQLVFGVGSGTFQLGLLALLRVLWRTRALGPGRIARAALIVESVLVTVAIGSTLADALQLSDLNQPAWAALDAFWPLSMLGMFFIGVRIAIAGRWTGLTRFWPLVAESWAVVVLPVNGLLGDQVAPYVAAAHLLIGYTVLGVLVARKTA</sequence>
<gene>
    <name evidence="3" type="ordered locus">Namu_3407</name>
</gene>
<dbReference type="InParanoid" id="C8XE32"/>
<keyword evidence="2" id="KW-0812">Transmembrane</keyword>
<feature type="transmembrane region" description="Helical" evidence="2">
    <location>
        <begin position="176"/>
        <end position="195"/>
    </location>
</feature>
<protein>
    <submittedName>
        <fullName evidence="3">Uncharacterized protein</fullName>
    </submittedName>
</protein>
<dbReference type="AlphaFoldDB" id="C8XE32"/>
<dbReference type="eggNOG" id="ENOG5030QV0">
    <property type="taxonomic scope" value="Bacteria"/>
</dbReference>
<feature type="transmembrane region" description="Helical" evidence="2">
    <location>
        <begin position="111"/>
        <end position="130"/>
    </location>
</feature>
<name>C8XE32_NAKMY</name>
<feature type="transmembrane region" description="Helical" evidence="2">
    <location>
        <begin position="201"/>
        <end position="220"/>
    </location>
</feature>
<feature type="transmembrane region" description="Helical" evidence="2">
    <location>
        <begin position="45"/>
        <end position="66"/>
    </location>
</feature>
<keyword evidence="4" id="KW-1185">Reference proteome</keyword>
<feature type="transmembrane region" description="Helical" evidence="2">
    <location>
        <begin position="142"/>
        <end position="164"/>
    </location>
</feature>
<evidence type="ECO:0000313" key="4">
    <source>
        <dbReference type="Proteomes" id="UP000002218"/>
    </source>
</evidence>
<organism evidence="3 4">
    <name type="scientific">Nakamurella multipartita (strain ATCC 700099 / DSM 44233 / CIP 104796 / JCM 9543 / NBRC 105858 / Y-104)</name>
    <name type="common">Microsphaera multipartita</name>
    <dbReference type="NCBI Taxonomy" id="479431"/>
    <lineage>
        <taxon>Bacteria</taxon>
        <taxon>Bacillati</taxon>
        <taxon>Actinomycetota</taxon>
        <taxon>Actinomycetes</taxon>
        <taxon>Nakamurellales</taxon>
        <taxon>Nakamurellaceae</taxon>
        <taxon>Nakamurella</taxon>
    </lineage>
</organism>
<dbReference type="STRING" id="479431.Namu_3407"/>
<dbReference type="EMBL" id="CP001737">
    <property type="protein sequence ID" value="ACV79735.1"/>
    <property type="molecule type" value="Genomic_DNA"/>
</dbReference>
<proteinExistence type="predicted"/>
<dbReference type="OrthoDB" id="3473322at2"/>
<reference evidence="3 4" key="2">
    <citation type="journal article" date="2010" name="Stand. Genomic Sci.">
        <title>Complete genome sequence of Nakamurella multipartita type strain (Y-104).</title>
        <authorList>
            <person name="Tice H."/>
            <person name="Mayilraj S."/>
            <person name="Sims D."/>
            <person name="Lapidus A."/>
            <person name="Nolan M."/>
            <person name="Lucas S."/>
            <person name="Glavina Del Rio T."/>
            <person name="Copeland A."/>
            <person name="Cheng J.F."/>
            <person name="Meincke L."/>
            <person name="Bruce D."/>
            <person name="Goodwin L."/>
            <person name="Pitluck S."/>
            <person name="Ivanova N."/>
            <person name="Mavromatis K."/>
            <person name="Ovchinnikova G."/>
            <person name="Pati A."/>
            <person name="Chen A."/>
            <person name="Palaniappan K."/>
            <person name="Land M."/>
            <person name="Hauser L."/>
            <person name="Chang Y.J."/>
            <person name="Jeffries C.D."/>
            <person name="Detter J.C."/>
            <person name="Brettin T."/>
            <person name="Rohde M."/>
            <person name="Goker M."/>
            <person name="Bristow J."/>
            <person name="Eisen J.A."/>
            <person name="Markowitz V."/>
            <person name="Hugenholtz P."/>
            <person name="Kyrpides N.C."/>
            <person name="Klenk H.P."/>
            <person name="Chen F."/>
        </authorList>
    </citation>
    <scope>NUCLEOTIDE SEQUENCE [LARGE SCALE GENOMIC DNA]</scope>
    <source>
        <strain evidence="4">ATCC 700099 / DSM 44233 / CIP 104796 / JCM 9543 / NBRC 105858 / Y-104</strain>
    </source>
</reference>
<evidence type="ECO:0000256" key="1">
    <source>
        <dbReference type="SAM" id="MobiDB-lite"/>
    </source>
</evidence>
<dbReference type="KEGG" id="nml:Namu_3407"/>
<reference evidence="4" key="1">
    <citation type="submission" date="2009-09" db="EMBL/GenBank/DDBJ databases">
        <title>The complete genome of Nakamurella multipartita DSM 44233.</title>
        <authorList>
            <consortium name="US DOE Joint Genome Institute (JGI-PGF)"/>
            <person name="Lucas S."/>
            <person name="Copeland A."/>
            <person name="Lapidus A."/>
            <person name="Glavina del Rio T."/>
            <person name="Dalin E."/>
            <person name="Tice H."/>
            <person name="Bruce D."/>
            <person name="Goodwin L."/>
            <person name="Pitluck S."/>
            <person name="Kyrpides N."/>
            <person name="Mavromatis K."/>
            <person name="Ivanova N."/>
            <person name="Ovchinnikova G."/>
            <person name="Sims D."/>
            <person name="Meincke L."/>
            <person name="Brettin T."/>
            <person name="Detter J.C."/>
            <person name="Han C."/>
            <person name="Larimer F."/>
            <person name="Land M."/>
            <person name="Hauser L."/>
            <person name="Markowitz V."/>
            <person name="Cheng J.-F."/>
            <person name="Hugenholtz P."/>
            <person name="Woyke T."/>
            <person name="Wu D."/>
            <person name="Klenk H.-P."/>
            <person name="Eisen J.A."/>
        </authorList>
    </citation>
    <scope>NUCLEOTIDE SEQUENCE [LARGE SCALE GENOMIC DNA]</scope>
    <source>
        <strain evidence="4">ATCC 700099 / DSM 44233 / CIP 104796 / JCM 9543 / NBRC 105858 / Y-104</strain>
    </source>
</reference>
<keyword evidence="2" id="KW-0472">Membrane</keyword>
<feature type="transmembrane region" description="Helical" evidence="2">
    <location>
        <begin position="78"/>
        <end position="99"/>
    </location>
</feature>
<evidence type="ECO:0000313" key="3">
    <source>
        <dbReference type="EMBL" id="ACV79735.1"/>
    </source>
</evidence>
<feature type="compositionally biased region" description="Low complexity" evidence="1">
    <location>
        <begin position="27"/>
        <end position="38"/>
    </location>
</feature>
<dbReference type="HOGENOM" id="CLU_1233938_0_0_11"/>
<dbReference type="RefSeq" id="WP_015748601.1">
    <property type="nucleotide sequence ID" value="NC_013235.1"/>
</dbReference>
<feature type="region of interest" description="Disordered" evidence="1">
    <location>
        <begin position="1"/>
        <end position="40"/>
    </location>
</feature>
<keyword evidence="2" id="KW-1133">Transmembrane helix</keyword>
<dbReference type="Proteomes" id="UP000002218">
    <property type="component" value="Chromosome"/>
</dbReference>
<accession>C8XE32</accession>
<evidence type="ECO:0000256" key="2">
    <source>
        <dbReference type="SAM" id="Phobius"/>
    </source>
</evidence>